<evidence type="ECO:0000313" key="2">
    <source>
        <dbReference type="Proteomes" id="UP000308836"/>
    </source>
</evidence>
<reference evidence="1" key="1">
    <citation type="submission" date="2019-04" db="EMBL/GenBank/DDBJ databases">
        <title>Microbes associate with the intestines of laboratory mice.</title>
        <authorList>
            <person name="Navarre W."/>
            <person name="Wong E."/>
            <person name="Huang K."/>
            <person name="Tropini C."/>
            <person name="Ng K."/>
            <person name="Yu B."/>
        </authorList>
    </citation>
    <scope>NUCLEOTIDE SEQUENCE</scope>
    <source>
        <strain evidence="1">NM09_H32</strain>
    </source>
</reference>
<sequence>MALMLTKKDLADKFAQEMNVSKKDAARYVQYVFDQMAETLIGEGTVDIKGFGKFTISERAARTGINPATKEQIQIAASKSVKFKASKGLKDAVNE</sequence>
<dbReference type="Proteomes" id="UP000308836">
    <property type="component" value="Unassembled WGS sequence"/>
</dbReference>
<dbReference type="EMBL" id="SRYG01000004">
    <property type="protein sequence ID" value="TGY66686.1"/>
    <property type="molecule type" value="Genomic_DNA"/>
</dbReference>
<gene>
    <name evidence="1" type="ORF">E5336_02530</name>
</gene>
<proteinExistence type="predicted"/>
<keyword evidence="1" id="KW-0238">DNA-binding</keyword>
<evidence type="ECO:0000313" key="1">
    <source>
        <dbReference type="EMBL" id="TGY66686.1"/>
    </source>
</evidence>
<organism evidence="1 2">
    <name type="scientific">Dubosiella muris</name>
    <dbReference type="NCBI Taxonomy" id="3038133"/>
    <lineage>
        <taxon>Bacteria</taxon>
        <taxon>Bacillati</taxon>
        <taxon>Bacillota</taxon>
        <taxon>Erysipelotrichia</taxon>
        <taxon>Erysipelotrichales</taxon>
        <taxon>Erysipelotrichaceae</taxon>
        <taxon>Dubosiella</taxon>
    </lineage>
</organism>
<name>A0AC61R8P7_9FIRM</name>
<keyword evidence="2" id="KW-1185">Reference proteome</keyword>
<protein>
    <submittedName>
        <fullName evidence="1">HU family DNA-binding protein</fullName>
    </submittedName>
</protein>
<comment type="caution">
    <text evidence="1">The sequence shown here is derived from an EMBL/GenBank/DDBJ whole genome shotgun (WGS) entry which is preliminary data.</text>
</comment>
<accession>A0AC61R8P7</accession>